<protein>
    <submittedName>
        <fullName evidence="6">3-phenylpropionate/trans-cinnamate dioxygenase ferredoxin subunit</fullName>
    </submittedName>
</protein>
<keyword evidence="4" id="KW-0411">Iron-sulfur</keyword>
<dbReference type="SUPFAM" id="SSF50022">
    <property type="entry name" value="ISP domain"/>
    <property type="match status" value="1"/>
</dbReference>
<accession>A0A1H2B635</accession>
<organism evidence="6 7">
    <name type="scientific">Bradyrhizobium canariense</name>
    <dbReference type="NCBI Taxonomy" id="255045"/>
    <lineage>
        <taxon>Bacteria</taxon>
        <taxon>Pseudomonadati</taxon>
        <taxon>Pseudomonadota</taxon>
        <taxon>Alphaproteobacteria</taxon>
        <taxon>Hyphomicrobiales</taxon>
        <taxon>Nitrobacteraceae</taxon>
        <taxon>Bradyrhizobium</taxon>
    </lineage>
</organism>
<proteinExistence type="predicted"/>
<evidence type="ECO:0000256" key="4">
    <source>
        <dbReference type="ARBA" id="ARBA00023014"/>
    </source>
</evidence>
<dbReference type="Pfam" id="PF00355">
    <property type="entry name" value="Rieske"/>
    <property type="match status" value="1"/>
</dbReference>
<dbReference type="EMBL" id="LT629750">
    <property type="protein sequence ID" value="SDT53648.1"/>
    <property type="molecule type" value="Genomic_DNA"/>
</dbReference>
<keyword evidence="1" id="KW-0001">2Fe-2S</keyword>
<dbReference type="Gene3D" id="2.102.10.10">
    <property type="entry name" value="Rieske [2Fe-2S] iron-sulphur domain"/>
    <property type="match status" value="1"/>
</dbReference>
<dbReference type="GO" id="GO:0046872">
    <property type="term" value="F:metal ion binding"/>
    <property type="evidence" value="ECO:0007669"/>
    <property type="project" value="UniProtKB-KW"/>
</dbReference>
<evidence type="ECO:0000313" key="6">
    <source>
        <dbReference type="EMBL" id="SDT53648.1"/>
    </source>
</evidence>
<dbReference type="GO" id="GO:0051537">
    <property type="term" value="F:2 iron, 2 sulfur cluster binding"/>
    <property type="evidence" value="ECO:0007669"/>
    <property type="project" value="UniProtKB-KW"/>
</dbReference>
<sequence>MARHVVAMVDDIPPGKRKLVSVKGREIGIFNVGGEYFAVGNRCPHEGASLCKGRIVGLVESSEPGSYQFSRRGELLRCPWHGWEFDLRTGKSWCEPDRTKVRSFELKVESGGALVEGELQAETFPVSIEKQYVVIEV</sequence>
<feature type="domain" description="Rieske" evidence="5">
    <location>
        <begin position="4"/>
        <end position="115"/>
    </location>
</feature>
<dbReference type="RefSeq" id="WP_100386433.1">
    <property type="nucleotide sequence ID" value="NZ_LT629750.1"/>
</dbReference>
<keyword evidence="2" id="KW-0479">Metal-binding</keyword>
<dbReference type="InterPro" id="IPR017941">
    <property type="entry name" value="Rieske_2Fe-2S"/>
</dbReference>
<keyword evidence="6" id="KW-0223">Dioxygenase</keyword>
<dbReference type="GO" id="GO:0051213">
    <property type="term" value="F:dioxygenase activity"/>
    <property type="evidence" value="ECO:0007669"/>
    <property type="project" value="UniProtKB-KW"/>
</dbReference>
<dbReference type="InterPro" id="IPR036922">
    <property type="entry name" value="Rieske_2Fe-2S_sf"/>
</dbReference>
<dbReference type="AlphaFoldDB" id="A0A1H2B635"/>
<dbReference type="PROSITE" id="PS51296">
    <property type="entry name" value="RIESKE"/>
    <property type="match status" value="1"/>
</dbReference>
<dbReference type="PANTHER" id="PTHR21496:SF23">
    <property type="entry name" value="3-PHENYLPROPIONATE_CINNAMIC ACID DIOXYGENASE FERREDOXIN SUBUNIT"/>
    <property type="match status" value="1"/>
</dbReference>
<evidence type="ECO:0000256" key="3">
    <source>
        <dbReference type="ARBA" id="ARBA00023004"/>
    </source>
</evidence>
<dbReference type="Proteomes" id="UP000243904">
    <property type="component" value="Chromosome I"/>
</dbReference>
<evidence type="ECO:0000256" key="1">
    <source>
        <dbReference type="ARBA" id="ARBA00022714"/>
    </source>
</evidence>
<dbReference type="PANTHER" id="PTHR21496">
    <property type="entry name" value="FERREDOXIN-RELATED"/>
    <property type="match status" value="1"/>
</dbReference>
<keyword evidence="3" id="KW-0408">Iron</keyword>
<evidence type="ECO:0000256" key="2">
    <source>
        <dbReference type="ARBA" id="ARBA00022723"/>
    </source>
</evidence>
<evidence type="ECO:0000313" key="7">
    <source>
        <dbReference type="Proteomes" id="UP000243904"/>
    </source>
</evidence>
<keyword evidence="6" id="KW-0560">Oxidoreductase</keyword>
<name>A0A1H2B635_9BRAD</name>
<evidence type="ECO:0000259" key="5">
    <source>
        <dbReference type="PROSITE" id="PS51296"/>
    </source>
</evidence>
<reference evidence="7" key="1">
    <citation type="submission" date="2016-10" db="EMBL/GenBank/DDBJ databases">
        <authorList>
            <person name="Varghese N."/>
            <person name="Submissions S."/>
        </authorList>
    </citation>
    <scope>NUCLEOTIDE SEQUENCE [LARGE SCALE GENOMIC DNA]</scope>
    <source>
        <strain evidence="7">GAS369</strain>
    </source>
</reference>
<keyword evidence="7" id="KW-1185">Reference proteome</keyword>
<gene>
    <name evidence="6" type="ORF">SAMN05444158_6830</name>
</gene>